<feature type="compositionally biased region" description="Polar residues" evidence="1">
    <location>
        <begin position="24"/>
        <end position="36"/>
    </location>
</feature>
<feature type="region of interest" description="Disordered" evidence="1">
    <location>
        <begin position="268"/>
        <end position="297"/>
    </location>
</feature>
<reference evidence="2" key="1">
    <citation type="submission" date="2023-10" db="EMBL/GenBank/DDBJ databases">
        <authorList>
            <person name="Chen Y."/>
            <person name="Shah S."/>
            <person name="Dougan E. K."/>
            <person name="Thang M."/>
            <person name="Chan C."/>
        </authorList>
    </citation>
    <scope>NUCLEOTIDE SEQUENCE [LARGE SCALE GENOMIC DNA]</scope>
</reference>
<proteinExistence type="predicted"/>
<feature type="region of interest" description="Disordered" evidence="1">
    <location>
        <begin position="15"/>
        <end position="52"/>
    </location>
</feature>
<name>A0ABN9THA5_9DINO</name>
<accession>A0ABN9THA5</accession>
<evidence type="ECO:0000256" key="1">
    <source>
        <dbReference type="SAM" id="MobiDB-lite"/>
    </source>
</evidence>
<feature type="region of interest" description="Disordered" evidence="1">
    <location>
        <begin position="68"/>
        <end position="87"/>
    </location>
</feature>
<keyword evidence="3" id="KW-1185">Reference proteome</keyword>
<feature type="compositionally biased region" description="Basic and acidic residues" evidence="1">
    <location>
        <begin position="498"/>
        <end position="508"/>
    </location>
</feature>
<dbReference type="Proteomes" id="UP001189429">
    <property type="component" value="Unassembled WGS sequence"/>
</dbReference>
<protein>
    <submittedName>
        <fullName evidence="2">Uncharacterized protein</fullName>
    </submittedName>
</protein>
<gene>
    <name evidence="2" type="ORF">PCOR1329_LOCUS39117</name>
</gene>
<organism evidence="2 3">
    <name type="scientific">Prorocentrum cordatum</name>
    <dbReference type="NCBI Taxonomy" id="2364126"/>
    <lineage>
        <taxon>Eukaryota</taxon>
        <taxon>Sar</taxon>
        <taxon>Alveolata</taxon>
        <taxon>Dinophyceae</taxon>
        <taxon>Prorocentrales</taxon>
        <taxon>Prorocentraceae</taxon>
        <taxon>Prorocentrum</taxon>
    </lineage>
</organism>
<sequence length="514" mass="55855">MASVAAAAEGRELDVAAAQDHMTHSASVKTQGSTAGSPRVQKGVTRLSNQDSVSSHLLAELRSAWGELGSRSPRGAPGGGDGDHPRERKRTLKGVFFHQFGDHSGDHEGQVVIKTDSEVRRHINLEPVRGVAQALVGALLCFAGDRRPPMEVGLDSRLHWIASMRVPAKATLVDWMGPRLSWRAYLVGPGLAGDFQAASGGWRHDDKGVNADLLMECLRRGRGRLQFFEHLDEEMRGMGEDEWEQVDGDDGEEEVGEVEKDYWCDHTIEPTEEQDKGKKHKGDNNGGGGGGPPGGGATGFADYLASLHKLALRTSQEARDLMHINTSFWLLPITSGPFKDTSGAGKDYAAAVRAQGKGHGLGPPHIHAALSMLKAVQKVLDDKMDPNKRDKETLAMITEFVQAVSEEHGPVVLAETILLCKATNTYKKDGTEEADQLGKLVFSVNPMPNLAMVLKDTKAEEATIQKLALFQPVLLKAAIERGLQEANGKKSNSSGPKTELERTCERNLRQLQRR</sequence>
<feature type="region of interest" description="Disordered" evidence="1">
    <location>
        <begin position="485"/>
        <end position="514"/>
    </location>
</feature>
<evidence type="ECO:0000313" key="2">
    <source>
        <dbReference type="EMBL" id="CAK0845286.1"/>
    </source>
</evidence>
<feature type="compositionally biased region" description="Gly residues" evidence="1">
    <location>
        <begin position="284"/>
        <end position="297"/>
    </location>
</feature>
<comment type="caution">
    <text evidence="2">The sequence shown here is derived from an EMBL/GenBank/DDBJ whole genome shotgun (WGS) entry which is preliminary data.</text>
</comment>
<evidence type="ECO:0000313" key="3">
    <source>
        <dbReference type="Proteomes" id="UP001189429"/>
    </source>
</evidence>
<dbReference type="EMBL" id="CAUYUJ010014726">
    <property type="protein sequence ID" value="CAK0845286.1"/>
    <property type="molecule type" value="Genomic_DNA"/>
</dbReference>